<evidence type="ECO:0000313" key="2">
    <source>
        <dbReference type="EnsemblFungi" id="PTTG_01931-t43_1-p1"/>
    </source>
</evidence>
<dbReference type="EMBL" id="ADAS02005338">
    <property type="protein sequence ID" value="OAV85287.1"/>
    <property type="molecule type" value="Genomic_DNA"/>
</dbReference>
<dbReference type="Proteomes" id="UP000005240">
    <property type="component" value="Unassembled WGS sequence"/>
</dbReference>
<reference evidence="1" key="2">
    <citation type="submission" date="2016-05" db="EMBL/GenBank/DDBJ databases">
        <title>Comparative analysis highlights variable genome content of wheat rusts and divergence of the mating loci.</title>
        <authorList>
            <person name="Cuomo C.A."/>
            <person name="Bakkeren G."/>
            <person name="Szabo L."/>
            <person name="Khalil H."/>
            <person name="Joly D."/>
            <person name="Goldberg J."/>
            <person name="Young S."/>
            <person name="Zeng Q."/>
            <person name="Fellers J."/>
        </authorList>
    </citation>
    <scope>NUCLEOTIDE SEQUENCE [LARGE SCALE GENOMIC DNA]</scope>
    <source>
        <strain evidence="1">1-1 BBBD Race 1</strain>
    </source>
</reference>
<evidence type="ECO:0008006" key="4">
    <source>
        <dbReference type="Google" id="ProtNLM"/>
    </source>
</evidence>
<evidence type="ECO:0000313" key="1">
    <source>
        <dbReference type="EMBL" id="OAV85287.1"/>
    </source>
</evidence>
<proteinExistence type="predicted"/>
<organism evidence="1">
    <name type="scientific">Puccinia triticina (isolate 1-1 / race 1 (BBBD))</name>
    <name type="common">Brown leaf rust fungus</name>
    <dbReference type="NCBI Taxonomy" id="630390"/>
    <lineage>
        <taxon>Eukaryota</taxon>
        <taxon>Fungi</taxon>
        <taxon>Dikarya</taxon>
        <taxon>Basidiomycota</taxon>
        <taxon>Pucciniomycotina</taxon>
        <taxon>Pucciniomycetes</taxon>
        <taxon>Pucciniales</taxon>
        <taxon>Pucciniaceae</taxon>
        <taxon>Puccinia</taxon>
    </lineage>
</organism>
<dbReference type="OrthoDB" id="2518764at2759"/>
<gene>
    <name evidence="1" type="ORF">PTTG_01931</name>
</gene>
<sequence>MITTLGFKGLDDYILIDQTEEMKKKPEYNQLNKMTTNFIWMHLTTNNLERFVSNVRVFNAKALWDAIEAHFMAKTMENAASAMDKYFDIQFDKGDMDKSIKETCHAY</sequence>
<protein>
    <recommendedName>
        <fullName evidence="4">UBN2 domain-containing protein</fullName>
    </recommendedName>
</protein>
<accession>A0A0C4EME1</accession>
<reference evidence="2 3" key="3">
    <citation type="journal article" date="2017" name="G3 (Bethesda)">
        <title>Comparative analysis highlights variable genome content of wheat rusts and divergence of the mating loci.</title>
        <authorList>
            <person name="Cuomo C.A."/>
            <person name="Bakkeren G."/>
            <person name="Khalil H.B."/>
            <person name="Panwar V."/>
            <person name="Joly D."/>
            <person name="Linning R."/>
            <person name="Sakthikumar S."/>
            <person name="Song X."/>
            <person name="Adiconis X."/>
            <person name="Fan L."/>
            <person name="Goldberg J.M."/>
            <person name="Levin J.Z."/>
            <person name="Young S."/>
            <person name="Zeng Q."/>
            <person name="Anikster Y."/>
            <person name="Bruce M."/>
            <person name="Wang M."/>
            <person name="Yin C."/>
            <person name="McCallum B."/>
            <person name="Szabo L.J."/>
            <person name="Hulbert S."/>
            <person name="Chen X."/>
            <person name="Fellers J.P."/>
        </authorList>
    </citation>
    <scope>NUCLEOTIDE SEQUENCE</scope>
    <source>
        <strain evidence="2">isolate 1-1 / race 1 (BBBD)</strain>
        <strain evidence="3">Isolate 1-1 / race 1 (BBBD)</strain>
    </source>
</reference>
<keyword evidence="3" id="KW-1185">Reference proteome</keyword>
<dbReference type="EnsemblFungi" id="PTTG_01931-t43_1">
    <property type="protein sequence ID" value="PTTG_01931-t43_1-p1"/>
    <property type="gene ID" value="PTTG_01931"/>
</dbReference>
<evidence type="ECO:0000313" key="3">
    <source>
        <dbReference type="Proteomes" id="UP000005240"/>
    </source>
</evidence>
<reference evidence="2" key="4">
    <citation type="submission" date="2025-05" db="UniProtKB">
        <authorList>
            <consortium name="EnsemblFungi"/>
        </authorList>
    </citation>
    <scope>IDENTIFICATION</scope>
    <source>
        <strain evidence="2">isolate 1-1 / race 1 (BBBD)</strain>
    </source>
</reference>
<reference evidence="1" key="1">
    <citation type="submission" date="2009-11" db="EMBL/GenBank/DDBJ databases">
        <authorList>
            <consortium name="The Broad Institute Genome Sequencing Platform"/>
            <person name="Ward D."/>
            <person name="Feldgarden M."/>
            <person name="Earl A."/>
            <person name="Young S.K."/>
            <person name="Zeng Q."/>
            <person name="Koehrsen M."/>
            <person name="Alvarado L."/>
            <person name="Berlin A."/>
            <person name="Bochicchio J."/>
            <person name="Borenstein D."/>
            <person name="Chapman S.B."/>
            <person name="Chen Z."/>
            <person name="Engels R."/>
            <person name="Freedman E."/>
            <person name="Gellesch M."/>
            <person name="Goldberg J."/>
            <person name="Griggs A."/>
            <person name="Gujja S."/>
            <person name="Heilman E."/>
            <person name="Heiman D."/>
            <person name="Hepburn T."/>
            <person name="Howarth C."/>
            <person name="Jen D."/>
            <person name="Larson L."/>
            <person name="Lewis B."/>
            <person name="Mehta T."/>
            <person name="Park D."/>
            <person name="Pearson M."/>
            <person name="Roberts A."/>
            <person name="Saif S."/>
            <person name="Shea T."/>
            <person name="Shenoy N."/>
            <person name="Sisk P."/>
            <person name="Stolte C."/>
            <person name="Sykes S."/>
            <person name="Thomson T."/>
            <person name="Walk T."/>
            <person name="White J."/>
            <person name="Yandava C."/>
            <person name="Izard J."/>
            <person name="Baranova O.V."/>
            <person name="Blanton J.M."/>
            <person name="Tanner A.C."/>
            <person name="Dewhirst F.E."/>
            <person name="Haas B."/>
            <person name="Nusbaum C."/>
            <person name="Birren B."/>
        </authorList>
    </citation>
    <scope>NUCLEOTIDE SEQUENCE [LARGE SCALE GENOMIC DNA]</scope>
    <source>
        <strain evidence="1">1-1 BBBD Race 1</strain>
    </source>
</reference>
<dbReference type="VEuPathDB" id="FungiDB:PTTG_01931"/>
<name>A0A0C4EME1_PUCT1</name>
<dbReference type="AlphaFoldDB" id="A0A0C4EME1"/>